<dbReference type="InterPro" id="IPR014408">
    <property type="entry name" value="dGMP_Pdiesterase_EAL/HD-GYP"/>
</dbReference>
<dbReference type="PIRSF" id="PIRSF003180">
    <property type="entry name" value="DiGMPpdiest_YuxH"/>
    <property type="match status" value="1"/>
</dbReference>
<evidence type="ECO:0000313" key="2">
    <source>
        <dbReference type="EMBL" id="RDH82962.1"/>
    </source>
</evidence>
<dbReference type="PANTHER" id="PTHR33525:SF4">
    <property type="entry name" value="CYCLIC DI-GMP PHOSPHODIESTERASE CDGJ"/>
    <property type="match status" value="1"/>
</dbReference>
<comment type="caution">
    <text evidence="2">The sequence shown here is derived from an EMBL/GenBank/DDBJ whole genome shotgun (WGS) entry which is preliminary data.</text>
</comment>
<protein>
    <recommendedName>
        <fullName evidence="1">HDOD domain-containing protein</fullName>
    </recommendedName>
</protein>
<dbReference type="PANTHER" id="PTHR33525">
    <property type="match status" value="1"/>
</dbReference>
<proteinExistence type="predicted"/>
<gene>
    <name evidence="2" type="ORF">DIZ80_11910</name>
</gene>
<dbReference type="EMBL" id="QFXC01000011">
    <property type="protein sequence ID" value="RDH82962.1"/>
    <property type="molecule type" value="Genomic_DNA"/>
</dbReference>
<dbReference type="InterPro" id="IPR035919">
    <property type="entry name" value="EAL_sf"/>
</dbReference>
<dbReference type="SUPFAM" id="SSF109604">
    <property type="entry name" value="HD-domain/PDEase-like"/>
    <property type="match status" value="1"/>
</dbReference>
<dbReference type="SUPFAM" id="SSF141868">
    <property type="entry name" value="EAL domain-like"/>
    <property type="match status" value="1"/>
</dbReference>
<keyword evidence="3" id="KW-1185">Reference proteome</keyword>
<dbReference type="Gene3D" id="1.10.3210.10">
    <property type="entry name" value="Hypothetical protein af1432"/>
    <property type="match status" value="1"/>
</dbReference>
<sequence length="399" mass="44544">MAEFFVGRQPIYTKDLDVYAYELMSHSASEDNNESIQADMATSQVIINTFMEIGIDKLVGKKIAFITLTEHFLQSDYELPLPADRVILKIPSYVNVTNEVIDGTKRLADAGFKLALDNYLQHPSLQPLASMASIIDINIENLAAAEIRAHLKILKKLHPVILADHVKDHDAYDICRDVGVDYIQGYFLNRPRIVSGESLDSNQMSVINLLSILHNPETDTDTVVDTISKDVALSYKILQLMNSAFFSRSTKIESIQHATVMLGRKQLCTWASMMALSGMDNKPREQVRISMVRARSCELLAEKANLKPADSFFTVGMFSSLDLLMDRSLEELISPLPLADSIIAALLNREGDLGEAINCTLAQEEGDWMNIRFANLSTEELSDINIDAINWAEDVLNSI</sequence>
<evidence type="ECO:0000259" key="1">
    <source>
        <dbReference type="PROSITE" id="PS51833"/>
    </source>
</evidence>
<name>A0A370DDH2_9GAMM</name>
<dbReference type="InterPro" id="IPR013976">
    <property type="entry name" value="HDOD"/>
</dbReference>
<organism evidence="2 3">
    <name type="scientific">endosymbiont of Galathealinum brachiosum</name>
    <dbReference type="NCBI Taxonomy" id="2200906"/>
    <lineage>
        <taxon>Bacteria</taxon>
        <taxon>Pseudomonadati</taxon>
        <taxon>Pseudomonadota</taxon>
        <taxon>Gammaproteobacteria</taxon>
        <taxon>sulfur-oxidizing symbionts</taxon>
    </lineage>
</organism>
<dbReference type="Pfam" id="PF08668">
    <property type="entry name" value="HDOD"/>
    <property type="match status" value="1"/>
</dbReference>
<dbReference type="InterPro" id="IPR052340">
    <property type="entry name" value="RNase_Y/CdgJ"/>
</dbReference>
<dbReference type="PROSITE" id="PS51833">
    <property type="entry name" value="HDOD"/>
    <property type="match status" value="1"/>
</dbReference>
<dbReference type="Gene3D" id="3.20.20.450">
    <property type="entry name" value="EAL domain"/>
    <property type="match status" value="1"/>
</dbReference>
<evidence type="ECO:0000313" key="3">
    <source>
        <dbReference type="Proteomes" id="UP000254266"/>
    </source>
</evidence>
<feature type="domain" description="HDOD" evidence="1">
    <location>
        <begin position="199"/>
        <end position="395"/>
    </location>
</feature>
<dbReference type="AlphaFoldDB" id="A0A370DDH2"/>
<accession>A0A370DDH2</accession>
<reference evidence="2 3" key="1">
    <citation type="journal article" date="2018" name="ISME J.">
        <title>Endosymbiont genomes yield clues of tubeworm success.</title>
        <authorList>
            <person name="Li Y."/>
            <person name="Liles M.R."/>
            <person name="Halanych K.M."/>
        </authorList>
    </citation>
    <scope>NUCLEOTIDE SEQUENCE [LARGE SCALE GENOMIC DNA]</scope>
    <source>
        <strain evidence="2">A1464</strain>
    </source>
</reference>
<dbReference type="Proteomes" id="UP000254266">
    <property type="component" value="Unassembled WGS sequence"/>
</dbReference>